<dbReference type="InterPro" id="IPR040442">
    <property type="entry name" value="Pyrv_kinase-like_dom_sf"/>
</dbReference>
<protein>
    <submittedName>
        <fullName evidence="1">Isocitrate lyase/phosphoenolpyruvate mutase family protein</fullName>
    </submittedName>
</protein>
<keyword evidence="1" id="KW-0670">Pyruvate</keyword>
<dbReference type="GO" id="GO:0016829">
    <property type="term" value="F:lyase activity"/>
    <property type="evidence" value="ECO:0007669"/>
    <property type="project" value="UniProtKB-KW"/>
</dbReference>
<proteinExistence type="predicted"/>
<sequence length="257" mass="27351">MNSETVQQRGQRLVDLHSSGEIIVLPTVWDAFSARIAVEAGFPALTVGSHPVAEAFGLPDGEAQPFDEYLEQVSRIAAAVDVPVSVDVESGYGLPPQELIRLVLETGAVGVNIEDTLHQEEGRVRGRQELFDYIATAVEAAKGAGVPFVLNGRTDALVHGTELFEDPLAEALERIQAMAEAGALSVYPVGLPDAASVKKAVDAVSVPLNVTADPIDGHPAGGLAQLRELGVRRVTFGPKWQARLKEPAAQMLHAWRG</sequence>
<evidence type="ECO:0000313" key="1">
    <source>
        <dbReference type="EMBL" id="RKW69958.1"/>
    </source>
</evidence>
<reference evidence="1 2" key="1">
    <citation type="submission" date="2018-07" db="EMBL/GenBank/DDBJ databases">
        <title>Arthrobacter sp. nov., isolated from raw cow's milk with high bacterial count.</title>
        <authorList>
            <person name="Hahne J."/>
            <person name="Isele D."/>
            <person name="Lipski A."/>
        </authorList>
    </citation>
    <scope>NUCLEOTIDE SEQUENCE [LARGE SCALE GENOMIC DNA]</scope>
    <source>
        <strain evidence="1 2">JZ R-183</strain>
    </source>
</reference>
<keyword evidence="2" id="KW-1185">Reference proteome</keyword>
<dbReference type="CDD" id="cd00377">
    <property type="entry name" value="ICL_PEPM"/>
    <property type="match status" value="1"/>
</dbReference>
<dbReference type="EMBL" id="QQXL01000006">
    <property type="protein sequence ID" value="RKW69958.1"/>
    <property type="molecule type" value="Genomic_DNA"/>
</dbReference>
<dbReference type="Gene3D" id="3.20.20.60">
    <property type="entry name" value="Phosphoenolpyruvate-binding domains"/>
    <property type="match status" value="1"/>
</dbReference>
<dbReference type="InterPro" id="IPR015813">
    <property type="entry name" value="Pyrv/PenolPyrv_kinase-like_dom"/>
</dbReference>
<dbReference type="Proteomes" id="UP000273119">
    <property type="component" value="Unassembled WGS sequence"/>
</dbReference>
<dbReference type="InterPro" id="IPR039556">
    <property type="entry name" value="ICL/PEPM"/>
</dbReference>
<name>A0A496PHJ8_9MICC</name>
<gene>
    <name evidence="1" type="ORF">DWQ67_10885</name>
</gene>
<comment type="caution">
    <text evidence="1">The sequence shown here is derived from an EMBL/GenBank/DDBJ whole genome shotgun (WGS) entry which is preliminary data.</text>
</comment>
<dbReference type="AlphaFoldDB" id="A0A496PHJ8"/>
<dbReference type="SUPFAM" id="SSF51621">
    <property type="entry name" value="Phosphoenolpyruvate/pyruvate domain"/>
    <property type="match status" value="1"/>
</dbReference>
<dbReference type="PANTHER" id="PTHR42905:SF16">
    <property type="entry name" value="CARBOXYPHOSPHONOENOLPYRUVATE PHOSPHONOMUTASE-LIKE PROTEIN (AFU_ORTHOLOGUE AFUA_5G07230)"/>
    <property type="match status" value="1"/>
</dbReference>
<evidence type="ECO:0000313" key="2">
    <source>
        <dbReference type="Proteomes" id="UP000273119"/>
    </source>
</evidence>
<accession>A0A496PHJ8</accession>
<dbReference type="RefSeq" id="WP_121485630.1">
    <property type="nucleotide sequence ID" value="NZ_QQXL01000006.1"/>
</dbReference>
<keyword evidence="1" id="KW-0456">Lyase</keyword>
<organism evidence="1 2">
    <name type="scientific">Galactobacter caseinivorans</name>
    <dbReference type="NCBI Taxonomy" id="2676123"/>
    <lineage>
        <taxon>Bacteria</taxon>
        <taxon>Bacillati</taxon>
        <taxon>Actinomycetota</taxon>
        <taxon>Actinomycetes</taxon>
        <taxon>Micrococcales</taxon>
        <taxon>Micrococcaceae</taxon>
        <taxon>Galactobacter</taxon>
    </lineage>
</organism>
<dbReference type="Pfam" id="PF13714">
    <property type="entry name" value="PEP_mutase"/>
    <property type="match status" value="1"/>
</dbReference>
<dbReference type="PANTHER" id="PTHR42905">
    <property type="entry name" value="PHOSPHOENOLPYRUVATE CARBOXYLASE"/>
    <property type="match status" value="1"/>
</dbReference>